<dbReference type="EMBL" id="CP106793">
    <property type="protein sequence ID" value="UXY21919.1"/>
    <property type="molecule type" value="Genomic_DNA"/>
</dbReference>
<accession>A0ABY6E5K2</accession>
<name>A0ABY6E5K2_9ACTN</name>
<organism evidence="1 2">
    <name type="scientific">Streptomyces cynarae</name>
    <dbReference type="NCBI Taxonomy" id="2981134"/>
    <lineage>
        <taxon>Bacteria</taxon>
        <taxon>Bacillati</taxon>
        <taxon>Actinomycetota</taxon>
        <taxon>Actinomycetes</taxon>
        <taxon>Kitasatosporales</taxon>
        <taxon>Streptomycetaceae</taxon>
        <taxon>Streptomyces</taxon>
    </lineage>
</organism>
<evidence type="ECO:0000313" key="1">
    <source>
        <dbReference type="EMBL" id="UXY21919.1"/>
    </source>
</evidence>
<reference evidence="1" key="1">
    <citation type="submission" date="2022-10" db="EMBL/GenBank/DDBJ databases">
        <authorList>
            <person name="Mo P."/>
        </authorList>
    </citation>
    <scope>NUCLEOTIDE SEQUENCE</scope>
    <source>
        <strain evidence="1">HUAS 13-4</strain>
    </source>
</reference>
<proteinExistence type="predicted"/>
<keyword evidence="2" id="KW-1185">Reference proteome</keyword>
<dbReference type="Proteomes" id="UP001061298">
    <property type="component" value="Chromosome"/>
</dbReference>
<sequence>MAYVLDRPLTRTETATFLESGADDSPDFGEVEELAATHGGHGLEDPGWDKSDGYSSSWLIDLFSDRSAGLTITGMRAKDVRCGPAAAKTVILVRPEGGGAYDGIHFNLSEPKTPYSLSPDDYFGKPYFSHKKIDLGNGTEPGGLRASLSSGVQDCNFLLEAECRDSLGLHQQEIKNASGRFAVRGLPANPYQFFLWTDGGVFDCGPHQLQRPRMCPAIPFSVTNWSSVV</sequence>
<evidence type="ECO:0000313" key="2">
    <source>
        <dbReference type="Proteomes" id="UP001061298"/>
    </source>
</evidence>
<dbReference type="RefSeq" id="WP_263232062.1">
    <property type="nucleotide sequence ID" value="NZ_CP106793.1"/>
</dbReference>
<gene>
    <name evidence="1" type="ORF">N8I84_26875</name>
</gene>
<protein>
    <submittedName>
        <fullName evidence="1">Uncharacterized protein</fullName>
    </submittedName>
</protein>